<dbReference type="EMBL" id="MKHE01000033">
    <property type="protein sequence ID" value="OWJ99968.1"/>
    <property type="molecule type" value="Genomic_DNA"/>
</dbReference>
<feature type="compositionally biased region" description="Low complexity" evidence="1">
    <location>
        <begin position="86"/>
        <end position="101"/>
    </location>
</feature>
<evidence type="ECO:0000256" key="1">
    <source>
        <dbReference type="SAM" id="MobiDB-lite"/>
    </source>
</evidence>
<reference evidence="2 3" key="1">
    <citation type="journal article" date="2018" name="Mol. Genet. Genomics">
        <title>The red deer Cervus elaphus genome CerEla1.0: sequencing, annotating, genes, and chromosomes.</title>
        <authorList>
            <person name="Bana N.A."/>
            <person name="Nyiri A."/>
            <person name="Nagy J."/>
            <person name="Frank K."/>
            <person name="Nagy T."/>
            <person name="Steger V."/>
            <person name="Schiller M."/>
            <person name="Lakatos P."/>
            <person name="Sugar L."/>
            <person name="Horn P."/>
            <person name="Barta E."/>
            <person name="Orosz L."/>
        </authorList>
    </citation>
    <scope>NUCLEOTIDE SEQUENCE [LARGE SCALE GENOMIC DNA]</scope>
    <source>
        <strain evidence="2">Hungarian</strain>
    </source>
</reference>
<comment type="caution">
    <text evidence="2">The sequence shown here is derived from an EMBL/GenBank/DDBJ whole genome shotgun (WGS) entry which is preliminary data.</text>
</comment>
<dbReference type="Proteomes" id="UP000242450">
    <property type="component" value="Chromosome 33"/>
</dbReference>
<feature type="region of interest" description="Disordered" evidence="1">
    <location>
        <begin position="77"/>
        <end position="124"/>
    </location>
</feature>
<accession>A0A212C1U1</accession>
<evidence type="ECO:0000313" key="2">
    <source>
        <dbReference type="EMBL" id="OWJ99968.1"/>
    </source>
</evidence>
<dbReference type="AlphaFoldDB" id="A0A212C1U1"/>
<name>A0A212C1U1_CEREH</name>
<feature type="region of interest" description="Disordered" evidence="1">
    <location>
        <begin position="202"/>
        <end position="221"/>
    </location>
</feature>
<keyword evidence="3" id="KW-1185">Reference proteome</keyword>
<gene>
    <name evidence="2" type="ORF">Celaphus_00015919</name>
</gene>
<sequence>MISSLSPGGLAGTRTLRLANETRHGGAALTPTCGVTCRGVRLACALARVQWAADGLERLCRAGGGVRTGWRCGAAEPGDGEGGANSGAAATTHRASASAGGQRCCGSRAPFRPPSRRPRGAAQSSWCSWQVKEARARDVAGTPPPAYLQSQGPPAFPPGAERPGCQSLASQRFPVRLEYTWPDPHRWLFPAPLQEALSRPRPRNALNPAVSPVRGEGTGRAGPRAALLAVEPDSAPPAELAPADPHRRLLAPPTECSSWRDFNSRIVSV</sequence>
<organism evidence="2 3">
    <name type="scientific">Cervus elaphus hippelaphus</name>
    <name type="common">European red deer</name>
    <dbReference type="NCBI Taxonomy" id="46360"/>
    <lineage>
        <taxon>Eukaryota</taxon>
        <taxon>Metazoa</taxon>
        <taxon>Chordata</taxon>
        <taxon>Craniata</taxon>
        <taxon>Vertebrata</taxon>
        <taxon>Euteleostomi</taxon>
        <taxon>Mammalia</taxon>
        <taxon>Eutheria</taxon>
        <taxon>Laurasiatheria</taxon>
        <taxon>Artiodactyla</taxon>
        <taxon>Ruminantia</taxon>
        <taxon>Pecora</taxon>
        <taxon>Cervidae</taxon>
        <taxon>Cervinae</taxon>
        <taxon>Cervus</taxon>
    </lineage>
</organism>
<protein>
    <submittedName>
        <fullName evidence="2">Uncharacterized protein</fullName>
    </submittedName>
</protein>
<evidence type="ECO:0000313" key="3">
    <source>
        <dbReference type="Proteomes" id="UP000242450"/>
    </source>
</evidence>
<proteinExistence type="predicted"/>